<keyword evidence="3" id="KW-1185">Reference proteome</keyword>
<evidence type="ECO:0000313" key="2">
    <source>
        <dbReference type="EMBL" id="PVZ12161.1"/>
    </source>
</evidence>
<protein>
    <submittedName>
        <fullName evidence="2">Uncharacterized protein</fullName>
    </submittedName>
</protein>
<organism evidence="2 3">
    <name type="scientific">Porphyromonas loveana</name>
    <dbReference type="NCBI Taxonomy" id="1884669"/>
    <lineage>
        <taxon>Bacteria</taxon>
        <taxon>Pseudomonadati</taxon>
        <taxon>Bacteroidota</taxon>
        <taxon>Bacteroidia</taxon>
        <taxon>Bacteroidales</taxon>
        <taxon>Porphyromonadaceae</taxon>
        <taxon>Porphyromonas</taxon>
    </lineage>
</organism>
<dbReference type="AlphaFoldDB" id="A0A2U1FJ19"/>
<dbReference type="Proteomes" id="UP000245462">
    <property type="component" value="Unassembled WGS sequence"/>
</dbReference>
<feature type="transmembrane region" description="Helical" evidence="1">
    <location>
        <begin position="87"/>
        <end position="112"/>
    </location>
</feature>
<keyword evidence="1" id="KW-1133">Transmembrane helix</keyword>
<evidence type="ECO:0000256" key="1">
    <source>
        <dbReference type="SAM" id="Phobius"/>
    </source>
</evidence>
<reference evidence="2 3" key="1">
    <citation type="submission" date="2018-04" db="EMBL/GenBank/DDBJ databases">
        <title>Genomic Encyclopedia of Type Strains, Phase IV (KMG-IV): sequencing the most valuable type-strain genomes for metagenomic binning, comparative biology and taxonomic classification.</title>
        <authorList>
            <person name="Goeker M."/>
        </authorList>
    </citation>
    <scope>NUCLEOTIDE SEQUENCE [LARGE SCALE GENOMIC DNA]</scope>
    <source>
        <strain evidence="2 3">DSM 28520</strain>
    </source>
</reference>
<comment type="caution">
    <text evidence="2">The sequence shown here is derived from an EMBL/GenBank/DDBJ whole genome shotgun (WGS) entry which is preliminary data.</text>
</comment>
<gene>
    <name evidence="2" type="ORF">C7382_10547</name>
</gene>
<name>A0A2U1FJ19_9PORP</name>
<keyword evidence="1" id="KW-0472">Membrane</keyword>
<keyword evidence="1" id="KW-0812">Transmembrane</keyword>
<dbReference type="EMBL" id="QEKY01000005">
    <property type="protein sequence ID" value="PVZ12161.1"/>
    <property type="molecule type" value="Genomic_DNA"/>
</dbReference>
<sequence>MSSLYSLHPPKEYSKLQKRKVPVAFVPERNGDLEAFSYEFREIMASYLPSNRRLLLTLAESDATVSSRKRRVREARRQLPASNKGSIYIIASIYYVSHLTFAIGAVSHSAIYKLQHDRLAGKGNKRIRDNEKRGSELSIENKCAHCRK</sequence>
<evidence type="ECO:0000313" key="3">
    <source>
        <dbReference type="Proteomes" id="UP000245462"/>
    </source>
</evidence>
<accession>A0A2U1FJ19</accession>
<proteinExistence type="predicted"/>